<dbReference type="NCBIfam" id="TIGR00254">
    <property type="entry name" value="GGDEF"/>
    <property type="match status" value="1"/>
</dbReference>
<evidence type="ECO:0000313" key="6">
    <source>
        <dbReference type="Proteomes" id="UP000245461"/>
    </source>
</evidence>
<dbReference type="Gene3D" id="3.20.20.450">
    <property type="entry name" value="EAL domain"/>
    <property type="match status" value="1"/>
</dbReference>
<reference evidence="5 6" key="1">
    <citation type="submission" date="2018-05" db="EMBL/GenBank/DDBJ databases">
        <title>Zavarzinia sp. HR-AS.</title>
        <authorList>
            <person name="Lee Y."/>
            <person name="Jeon C.O."/>
        </authorList>
    </citation>
    <scope>NUCLEOTIDE SEQUENCE [LARGE SCALE GENOMIC DNA]</scope>
    <source>
        <strain evidence="5 6">HR-AS</strain>
    </source>
</reference>
<evidence type="ECO:0000256" key="1">
    <source>
        <dbReference type="SAM" id="MobiDB-lite"/>
    </source>
</evidence>
<feature type="domain" description="EAL" evidence="3">
    <location>
        <begin position="314"/>
        <end position="564"/>
    </location>
</feature>
<dbReference type="SMART" id="SM00091">
    <property type="entry name" value="PAS"/>
    <property type="match status" value="1"/>
</dbReference>
<evidence type="ECO:0000259" key="2">
    <source>
        <dbReference type="PROSITE" id="PS50112"/>
    </source>
</evidence>
<dbReference type="EMBL" id="QGLE01000011">
    <property type="protein sequence ID" value="PWR19550.1"/>
    <property type="molecule type" value="Genomic_DNA"/>
</dbReference>
<protein>
    <submittedName>
        <fullName evidence="5">PAS domain S-box protein</fullName>
    </submittedName>
</protein>
<dbReference type="InterPro" id="IPR029787">
    <property type="entry name" value="Nucleotide_cyclase"/>
</dbReference>
<dbReference type="CDD" id="cd01949">
    <property type="entry name" value="GGDEF"/>
    <property type="match status" value="1"/>
</dbReference>
<dbReference type="Gene3D" id="3.30.70.270">
    <property type="match status" value="1"/>
</dbReference>
<evidence type="ECO:0000313" key="5">
    <source>
        <dbReference type="EMBL" id="PWR19550.1"/>
    </source>
</evidence>
<dbReference type="NCBIfam" id="TIGR00229">
    <property type="entry name" value="sensory_box"/>
    <property type="match status" value="1"/>
</dbReference>
<proteinExistence type="predicted"/>
<dbReference type="RefSeq" id="WP_109907431.1">
    <property type="nucleotide sequence ID" value="NZ_QGLE01000011.1"/>
</dbReference>
<dbReference type="InterPro" id="IPR000014">
    <property type="entry name" value="PAS"/>
</dbReference>
<dbReference type="InterPro" id="IPR001633">
    <property type="entry name" value="EAL_dom"/>
</dbReference>
<dbReference type="OrthoDB" id="9793210at2"/>
<dbReference type="CDD" id="cd00130">
    <property type="entry name" value="PAS"/>
    <property type="match status" value="1"/>
</dbReference>
<dbReference type="SUPFAM" id="SSF55785">
    <property type="entry name" value="PYP-like sensor domain (PAS domain)"/>
    <property type="match status" value="1"/>
</dbReference>
<dbReference type="PANTHER" id="PTHR44757">
    <property type="entry name" value="DIGUANYLATE CYCLASE DGCP"/>
    <property type="match status" value="1"/>
</dbReference>
<dbReference type="Pfam" id="PF08448">
    <property type="entry name" value="PAS_4"/>
    <property type="match status" value="1"/>
</dbReference>
<dbReference type="InterPro" id="IPR052155">
    <property type="entry name" value="Biofilm_reg_signaling"/>
</dbReference>
<gene>
    <name evidence="5" type="ORF">DKG74_16660</name>
</gene>
<dbReference type="PROSITE" id="PS50112">
    <property type="entry name" value="PAS"/>
    <property type="match status" value="1"/>
</dbReference>
<feature type="region of interest" description="Disordered" evidence="1">
    <location>
        <begin position="568"/>
        <end position="596"/>
    </location>
</feature>
<dbReference type="CDD" id="cd01948">
    <property type="entry name" value="EAL"/>
    <property type="match status" value="1"/>
</dbReference>
<sequence>MAERSPVFQIAASAESFETLLDALPAPIFVMGRDHGIVIANAAVCQFFGVSREALLEKGDAAVLGEQQRSTVRQVNDRVFDTGQPIDNEEVVPNGRGGLRVVRTSKRLVHLDTASGRQPFIVAYILDITEVRETEANARYRAEHDDLTGLLNRGQFLSRLSAATGEAADTGKLGALLMLDVDGFAAINDLHGSILGDEFLRNLARRLTGLVRSSDVLARIDGDCFGIIVSELRRLTDVDRLAERVLSAIGAPLTLGGHEFSPSVSIGAAIFPVDASTVEGLVRRAENAMLRSRRTKRHAYLRADGTSPEEIRSGEHLARDMREALGRNEFYLAFQAQVDARTGETTGFEALARWHHPEQGPISPEIFIGLAEATGFIHELGRWVLIEACRKAKAWPWPLRVAVNVSPVQLESPDFPLSVEAALAESGLPVERLEIEVTESALLGNTEQVVLAIDRLKALGVAIALDDFGTGWSSLATLQRFRFDRLKIDRTFVERMEYDTRSLAIVRAVLNLGYALDVPVTAEGVEQLGQLVALRQMGCTEIQGFLLGRPEVEATLVTMAPWNARSVAGMEDGRGGGASGTPASVRPSGRSGGAEA</sequence>
<evidence type="ECO:0000259" key="3">
    <source>
        <dbReference type="PROSITE" id="PS50883"/>
    </source>
</evidence>
<dbReference type="AlphaFoldDB" id="A0A317E0C2"/>
<dbReference type="SUPFAM" id="SSF141868">
    <property type="entry name" value="EAL domain-like"/>
    <property type="match status" value="1"/>
</dbReference>
<dbReference type="InterPro" id="IPR000160">
    <property type="entry name" value="GGDEF_dom"/>
</dbReference>
<dbReference type="InterPro" id="IPR035919">
    <property type="entry name" value="EAL_sf"/>
</dbReference>
<dbReference type="Pfam" id="PF00990">
    <property type="entry name" value="GGDEF"/>
    <property type="match status" value="1"/>
</dbReference>
<dbReference type="PANTHER" id="PTHR44757:SF2">
    <property type="entry name" value="BIOFILM ARCHITECTURE MAINTENANCE PROTEIN MBAA"/>
    <property type="match status" value="1"/>
</dbReference>
<evidence type="ECO:0000259" key="4">
    <source>
        <dbReference type="PROSITE" id="PS50887"/>
    </source>
</evidence>
<organism evidence="5 6">
    <name type="scientific">Zavarzinia aquatilis</name>
    <dbReference type="NCBI Taxonomy" id="2211142"/>
    <lineage>
        <taxon>Bacteria</taxon>
        <taxon>Pseudomonadati</taxon>
        <taxon>Pseudomonadota</taxon>
        <taxon>Alphaproteobacteria</taxon>
        <taxon>Rhodospirillales</taxon>
        <taxon>Zavarziniaceae</taxon>
        <taxon>Zavarzinia</taxon>
    </lineage>
</organism>
<dbReference type="SMART" id="SM00052">
    <property type="entry name" value="EAL"/>
    <property type="match status" value="1"/>
</dbReference>
<dbReference type="SMART" id="SM00267">
    <property type="entry name" value="GGDEF"/>
    <property type="match status" value="1"/>
</dbReference>
<comment type="caution">
    <text evidence="5">The sequence shown here is derived from an EMBL/GenBank/DDBJ whole genome shotgun (WGS) entry which is preliminary data.</text>
</comment>
<feature type="domain" description="PAS" evidence="2">
    <location>
        <begin position="13"/>
        <end position="83"/>
    </location>
</feature>
<name>A0A317E0C2_9PROT</name>
<dbReference type="PROSITE" id="PS50887">
    <property type="entry name" value="GGDEF"/>
    <property type="match status" value="1"/>
</dbReference>
<dbReference type="SUPFAM" id="SSF55073">
    <property type="entry name" value="Nucleotide cyclase"/>
    <property type="match status" value="1"/>
</dbReference>
<dbReference type="InterPro" id="IPR035965">
    <property type="entry name" value="PAS-like_dom_sf"/>
</dbReference>
<dbReference type="InterPro" id="IPR043128">
    <property type="entry name" value="Rev_trsase/Diguanyl_cyclase"/>
</dbReference>
<keyword evidence="6" id="KW-1185">Reference proteome</keyword>
<feature type="domain" description="GGDEF" evidence="4">
    <location>
        <begin position="172"/>
        <end position="305"/>
    </location>
</feature>
<dbReference type="Gene3D" id="3.30.450.20">
    <property type="entry name" value="PAS domain"/>
    <property type="match status" value="1"/>
</dbReference>
<dbReference type="InterPro" id="IPR013656">
    <property type="entry name" value="PAS_4"/>
</dbReference>
<dbReference type="PROSITE" id="PS50883">
    <property type="entry name" value="EAL"/>
    <property type="match status" value="1"/>
</dbReference>
<dbReference type="Pfam" id="PF00563">
    <property type="entry name" value="EAL"/>
    <property type="match status" value="1"/>
</dbReference>
<accession>A0A317E0C2</accession>
<dbReference type="Proteomes" id="UP000245461">
    <property type="component" value="Unassembled WGS sequence"/>
</dbReference>